<feature type="transmembrane region" description="Helical" evidence="1">
    <location>
        <begin position="116"/>
        <end position="145"/>
    </location>
</feature>
<dbReference type="OrthoDB" id="5308502at2759"/>
<dbReference type="Pfam" id="PF10361">
    <property type="entry name" value="DUF2434"/>
    <property type="match status" value="1"/>
</dbReference>
<dbReference type="AlphaFoldDB" id="A0A8H8UVB3"/>
<dbReference type="InterPro" id="IPR018830">
    <property type="entry name" value="DUF2434"/>
</dbReference>
<dbReference type="Proteomes" id="UP000614610">
    <property type="component" value="Unassembled WGS sequence"/>
</dbReference>
<comment type="caution">
    <text evidence="2">The sequence shown here is derived from an EMBL/GenBank/DDBJ whole genome shotgun (WGS) entry which is preliminary data.</text>
</comment>
<gene>
    <name evidence="2" type="ORF">TWF679_001572</name>
</gene>
<feature type="transmembrane region" description="Helical" evidence="1">
    <location>
        <begin position="182"/>
        <end position="200"/>
    </location>
</feature>
<name>A0A8H8UVB3_ORBOL</name>
<accession>A0A8H8UVB3</accession>
<proteinExistence type="predicted"/>
<keyword evidence="1" id="KW-0472">Membrane</keyword>
<dbReference type="EMBL" id="WIWT01000121">
    <property type="protein sequence ID" value="KAF3199244.1"/>
    <property type="molecule type" value="Genomic_DNA"/>
</dbReference>
<reference evidence="2" key="1">
    <citation type="submission" date="2019-06" db="EMBL/GenBank/DDBJ databases">
        <authorList>
            <person name="Palmer J.M."/>
        </authorList>
    </citation>
    <scope>NUCLEOTIDE SEQUENCE</scope>
    <source>
        <strain evidence="2">TWF679</strain>
    </source>
</reference>
<evidence type="ECO:0000313" key="3">
    <source>
        <dbReference type="Proteomes" id="UP000614610"/>
    </source>
</evidence>
<protein>
    <submittedName>
        <fullName evidence="2">Uncharacterized protein</fullName>
    </submittedName>
</protein>
<evidence type="ECO:0000256" key="1">
    <source>
        <dbReference type="SAM" id="Phobius"/>
    </source>
</evidence>
<keyword evidence="1" id="KW-0812">Transmembrane</keyword>
<organism evidence="2 3">
    <name type="scientific">Orbilia oligospora</name>
    <name type="common">Nematode-trapping fungus</name>
    <name type="synonym">Arthrobotrys oligospora</name>
    <dbReference type="NCBI Taxonomy" id="2813651"/>
    <lineage>
        <taxon>Eukaryota</taxon>
        <taxon>Fungi</taxon>
        <taxon>Dikarya</taxon>
        <taxon>Ascomycota</taxon>
        <taxon>Pezizomycotina</taxon>
        <taxon>Orbiliomycetes</taxon>
        <taxon>Orbiliales</taxon>
        <taxon>Orbiliaceae</taxon>
        <taxon>Orbilia</taxon>
    </lineage>
</organism>
<sequence length="262" mass="29860">MADGGWLYSDGGRQRFNATILKQYGYVIYPNNTISNYSSCVLAFGGYIPTVIGNGSWYNSTGCDTPVRPIRTRGIVGIVAAIIFGVLLVLSLVALNKHGKSFLPAEKRFRLVGRRWPWVWVLGTAAIFHFIFYLVTLPACLSAIWEMTRNWASFEERKGVDEDFTRYRQDDLRSKIEFYEPLLFYLFNFLSFFLSILRAWNPIARSNVNVITDGRFQASSIFSLLAAKRGSGIAASEEYSECDPRPRDVNHAGQKIYRETWD</sequence>
<feature type="transmembrane region" description="Helical" evidence="1">
    <location>
        <begin position="75"/>
        <end position="95"/>
    </location>
</feature>
<keyword evidence="1" id="KW-1133">Transmembrane helix</keyword>
<evidence type="ECO:0000313" key="2">
    <source>
        <dbReference type="EMBL" id="KAF3199244.1"/>
    </source>
</evidence>